<gene>
    <name evidence="7" type="ORF">CAPTEDRAFT_119007</name>
</gene>
<dbReference type="FunCoup" id="R7V6Y6">
    <property type="interactions" value="52"/>
</dbReference>
<keyword evidence="3 5" id="KW-0720">Serine protease</keyword>
<evidence type="ECO:0000259" key="6">
    <source>
        <dbReference type="PROSITE" id="PS50240"/>
    </source>
</evidence>
<dbReference type="OMA" id="IGCARPH"/>
<dbReference type="InterPro" id="IPR018114">
    <property type="entry name" value="TRYPSIN_HIS"/>
</dbReference>
<dbReference type="SMART" id="SM00020">
    <property type="entry name" value="Tryp_SPc"/>
    <property type="match status" value="1"/>
</dbReference>
<reference evidence="9" key="1">
    <citation type="submission" date="2012-12" db="EMBL/GenBank/DDBJ databases">
        <authorList>
            <person name="Hellsten U."/>
            <person name="Grimwood J."/>
            <person name="Chapman J.A."/>
            <person name="Shapiro H."/>
            <person name="Aerts A."/>
            <person name="Otillar R.P."/>
            <person name="Terry A.Y."/>
            <person name="Boore J.L."/>
            <person name="Simakov O."/>
            <person name="Marletaz F."/>
            <person name="Cho S.-J."/>
            <person name="Edsinger-Gonzales E."/>
            <person name="Havlak P."/>
            <person name="Kuo D.-H."/>
            <person name="Larsson T."/>
            <person name="Lv J."/>
            <person name="Arendt D."/>
            <person name="Savage R."/>
            <person name="Osoegawa K."/>
            <person name="de Jong P."/>
            <person name="Lindberg D.R."/>
            <person name="Seaver E.C."/>
            <person name="Weisblat D.A."/>
            <person name="Putnam N.H."/>
            <person name="Grigoriev I.V."/>
            <person name="Rokhsar D.S."/>
        </authorList>
    </citation>
    <scope>NUCLEOTIDE SEQUENCE</scope>
    <source>
        <strain evidence="9">I ESC-2004</strain>
    </source>
</reference>
<evidence type="ECO:0000256" key="5">
    <source>
        <dbReference type="RuleBase" id="RU363034"/>
    </source>
</evidence>
<dbReference type="FunFam" id="2.40.10.10:FF:000003">
    <property type="entry name" value="Transmembrane serine protease 3"/>
    <property type="match status" value="1"/>
</dbReference>
<evidence type="ECO:0000313" key="9">
    <source>
        <dbReference type="Proteomes" id="UP000014760"/>
    </source>
</evidence>
<dbReference type="InterPro" id="IPR001314">
    <property type="entry name" value="Peptidase_S1A"/>
</dbReference>
<dbReference type="GO" id="GO:0006508">
    <property type="term" value="P:proteolysis"/>
    <property type="evidence" value="ECO:0007669"/>
    <property type="project" value="UniProtKB-KW"/>
</dbReference>
<dbReference type="EMBL" id="KB296162">
    <property type="protein sequence ID" value="ELU12131.1"/>
    <property type="molecule type" value="Genomic_DNA"/>
</dbReference>
<evidence type="ECO:0000256" key="4">
    <source>
        <dbReference type="ARBA" id="ARBA00023157"/>
    </source>
</evidence>
<protein>
    <recommendedName>
        <fullName evidence="6">Peptidase S1 domain-containing protein</fullName>
    </recommendedName>
</protein>
<dbReference type="Proteomes" id="UP000014760">
    <property type="component" value="Unassembled WGS sequence"/>
</dbReference>
<keyword evidence="2 5" id="KW-0378">Hydrolase</keyword>
<evidence type="ECO:0000313" key="8">
    <source>
        <dbReference type="EnsemblMetazoa" id="CapteP119007"/>
    </source>
</evidence>
<dbReference type="InterPro" id="IPR001254">
    <property type="entry name" value="Trypsin_dom"/>
</dbReference>
<evidence type="ECO:0000256" key="2">
    <source>
        <dbReference type="ARBA" id="ARBA00022801"/>
    </source>
</evidence>
<dbReference type="Pfam" id="PF00089">
    <property type="entry name" value="Trypsin"/>
    <property type="match status" value="1"/>
</dbReference>
<feature type="non-terminal residue" evidence="7">
    <location>
        <position position="1"/>
    </location>
</feature>
<keyword evidence="1 5" id="KW-0645">Protease</keyword>
<dbReference type="AlphaFoldDB" id="R7V6Y6"/>
<sequence length="260" mass="28935">NCGVPGTPAKLARIVGGDESTPHSWPWQISLRFRYHENFGHWCGGSIIARNWVVTAAHCVFGKGGRANFKVRVGDHSQMITEPSEITVDLAELQIHPEYNKTTFSNDLAVLRLNTKLQYTREVRPVCLAKSDVKEMKMCLVTGWGETQGTAQNDNVLQEVRVPIIARETCNQKTWYGGKVTNNMICAGYPEGRKDSCQGDSGGPLVCHEDGVYRLQGVVSWGFGCARPRQPGVYAKVTRYLRWIEEQTGGDTIADLLSNY</sequence>
<proteinExistence type="predicted"/>
<accession>R7V6Y6</accession>
<evidence type="ECO:0000256" key="3">
    <source>
        <dbReference type="ARBA" id="ARBA00022825"/>
    </source>
</evidence>
<reference evidence="7 9" key="2">
    <citation type="journal article" date="2013" name="Nature">
        <title>Insights into bilaterian evolution from three spiralian genomes.</title>
        <authorList>
            <person name="Simakov O."/>
            <person name="Marletaz F."/>
            <person name="Cho S.J."/>
            <person name="Edsinger-Gonzales E."/>
            <person name="Havlak P."/>
            <person name="Hellsten U."/>
            <person name="Kuo D.H."/>
            <person name="Larsson T."/>
            <person name="Lv J."/>
            <person name="Arendt D."/>
            <person name="Savage R."/>
            <person name="Osoegawa K."/>
            <person name="de Jong P."/>
            <person name="Grimwood J."/>
            <person name="Chapman J.A."/>
            <person name="Shapiro H."/>
            <person name="Aerts A."/>
            <person name="Otillar R.P."/>
            <person name="Terry A.Y."/>
            <person name="Boore J.L."/>
            <person name="Grigoriev I.V."/>
            <person name="Lindberg D.R."/>
            <person name="Seaver E.C."/>
            <person name="Weisblat D.A."/>
            <person name="Putnam N.H."/>
            <person name="Rokhsar D.S."/>
        </authorList>
    </citation>
    <scope>NUCLEOTIDE SEQUENCE</scope>
    <source>
        <strain evidence="7 9">I ESC-2004</strain>
    </source>
</reference>
<dbReference type="PROSITE" id="PS50240">
    <property type="entry name" value="TRYPSIN_DOM"/>
    <property type="match status" value="1"/>
</dbReference>
<dbReference type="PROSITE" id="PS00134">
    <property type="entry name" value="TRYPSIN_HIS"/>
    <property type="match status" value="1"/>
</dbReference>
<dbReference type="HOGENOM" id="CLU_006842_0_4_1"/>
<keyword evidence="9" id="KW-1185">Reference proteome</keyword>
<dbReference type="InterPro" id="IPR043504">
    <property type="entry name" value="Peptidase_S1_PA_chymotrypsin"/>
</dbReference>
<dbReference type="GO" id="GO:0004252">
    <property type="term" value="F:serine-type endopeptidase activity"/>
    <property type="evidence" value="ECO:0007669"/>
    <property type="project" value="InterPro"/>
</dbReference>
<dbReference type="PANTHER" id="PTHR24252">
    <property type="entry name" value="ACROSIN-RELATED"/>
    <property type="match status" value="1"/>
</dbReference>
<dbReference type="EnsemblMetazoa" id="CapteT119007">
    <property type="protein sequence ID" value="CapteP119007"/>
    <property type="gene ID" value="CapteG119007"/>
</dbReference>
<evidence type="ECO:0000313" key="7">
    <source>
        <dbReference type="EMBL" id="ELU12131.1"/>
    </source>
</evidence>
<dbReference type="STRING" id="283909.R7V6Y6"/>
<dbReference type="SUPFAM" id="SSF50494">
    <property type="entry name" value="Trypsin-like serine proteases"/>
    <property type="match status" value="1"/>
</dbReference>
<dbReference type="PRINTS" id="PR00722">
    <property type="entry name" value="CHYMOTRYPSIN"/>
</dbReference>
<name>R7V6Y6_CAPTE</name>
<organism evidence="7">
    <name type="scientific">Capitella teleta</name>
    <name type="common">Polychaete worm</name>
    <dbReference type="NCBI Taxonomy" id="283909"/>
    <lineage>
        <taxon>Eukaryota</taxon>
        <taxon>Metazoa</taxon>
        <taxon>Spiralia</taxon>
        <taxon>Lophotrochozoa</taxon>
        <taxon>Annelida</taxon>
        <taxon>Polychaeta</taxon>
        <taxon>Sedentaria</taxon>
        <taxon>Scolecida</taxon>
        <taxon>Capitellidae</taxon>
        <taxon>Capitella</taxon>
    </lineage>
</organism>
<dbReference type="EMBL" id="AMQN01005508">
    <property type="status" value="NOT_ANNOTATED_CDS"/>
    <property type="molecule type" value="Genomic_DNA"/>
</dbReference>
<dbReference type="Gene3D" id="2.40.10.10">
    <property type="entry name" value="Trypsin-like serine proteases"/>
    <property type="match status" value="1"/>
</dbReference>
<reference evidence="8" key="3">
    <citation type="submission" date="2015-06" db="UniProtKB">
        <authorList>
            <consortium name="EnsemblMetazoa"/>
        </authorList>
    </citation>
    <scope>IDENTIFICATION</scope>
</reference>
<keyword evidence="4" id="KW-1015">Disulfide bond</keyword>
<dbReference type="PANTHER" id="PTHR24252:SF7">
    <property type="entry name" value="HYALIN"/>
    <property type="match status" value="1"/>
</dbReference>
<feature type="domain" description="Peptidase S1" evidence="6">
    <location>
        <begin position="14"/>
        <end position="249"/>
    </location>
</feature>
<dbReference type="InterPro" id="IPR009003">
    <property type="entry name" value="Peptidase_S1_PA"/>
</dbReference>
<dbReference type="InterPro" id="IPR033116">
    <property type="entry name" value="TRYPSIN_SER"/>
</dbReference>
<dbReference type="OrthoDB" id="10012881at2759"/>
<dbReference type="MEROPS" id="S01.233"/>
<evidence type="ECO:0000256" key="1">
    <source>
        <dbReference type="ARBA" id="ARBA00022670"/>
    </source>
</evidence>
<dbReference type="PROSITE" id="PS00135">
    <property type="entry name" value="TRYPSIN_SER"/>
    <property type="match status" value="1"/>
</dbReference>
<dbReference type="CDD" id="cd00190">
    <property type="entry name" value="Tryp_SPc"/>
    <property type="match status" value="1"/>
</dbReference>